<reference evidence="2 3" key="1">
    <citation type="submission" date="2021-03" db="EMBL/GenBank/DDBJ databases">
        <authorList>
            <person name="King G.J."/>
            <person name="Bancroft I."/>
            <person name="Baten A."/>
            <person name="Bloomfield J."/>
            <person name="Borpatragohain P."/>
            <person name="He Z."/>
            <person name="Irish N."/>
            <person name="Irwin J."/>
            <person name="Liu K."/>
            <person name="Mauleon R.P."/>
            <person name="Moore J."/>
            <person name="Morris R."/>
            <person name="Ostergaard L."/>
            <person name="Wang B."/>
            <person name="Wells R."/>
        </authorList>
    </citation>
    <scope>NUCLEOTIDE SEQUENCE [LARGE SCALE GENOMIC DNA]</scope>
    <source>
        <strain evidence="2">R-o-18</strain>
        <tissue evidence="2">Leaf</tissue>
    </source>
</reference>
<feature type="compositionally biased region" description="Polar residues" evidence="1">
    <location>
        <begin position="1"/>
        <end position="15"/>
    </location>
</feature>
<dbReference type="Proteomes" id="UP000823674">
    <property type="component" value="Chromosome A08"/>
</dbReference>
<organism evidence="2 3">
    <name type="scientific">Brassica rapa subsp. trilocularis</name>
    <dbReference type="NCBI Taxonomy" id="1813537"/>
    <lineage>
        <taxon>Eukaryota</taxon>
        <taxon>Viridiplantae</taxon>
        <taxon>Streptophyta</taxon>
        <taxon>Embryophyta</taxon>
        <taxon>Tracheophyta</taxon>
        <taxon>Spermatophyta</taxon>
        <taxon>Magnoliopsida</taxon>
        <taxon>eudicotyledons</taxon>
        <taxon>Gunneridae</taxon>
        <taxon>Pentapetalae</taxon>
        <taxon>rosids</taxon>
        <taxon>malvids</taxon>
        <taxon>Brassicales</taxon>
        <taxon>Brassicaceae</taxon>
        <taxon>Brassiceae</taxon>
        <taxon>Brassica</taxon>
    </lineage>
</organism>
<gene>
    <name evidence="2" type="primary">A08g504490.1_BraROA</name>
    <name evidence="2" type="ORF">IGI04_030185</name>
</gene>
<feature type="region of interest" description="Disordered" evidence="1">
    <location>
        <begin position="1"/>
        <end position="34"/>
    </location>
</feature>
<comment type="caution">
    <text evidence="2">The sequence shown here is derived from an EMBL/GenBank/DDBJ whole genome shotgun (WGS) entry which is preliminary data.</text>
</comment>
<evidence type="ECO:0000256" key="1">
    <source>
        <dbReference type="SAM" id="MobiDB-lite"/>
    </source>
</evidence>
<name>A0ABQ7LQ29_BRACM</name>
<dbReference type="EMBL" id="JADBGQ010000007">
    <property type="protein sequence ID" value="KAG5388644.1"/>
    <property type="molecule type" value="Genomic_DNA"/>
</dbReference>
<accession>A0ABQ7LQ29</accession>
<keyword evidence="3" id="KW-1185">Reference proteome</keyword>
<evidence type="ECO:0000313" key="2">
    <source>
        <dbReference type="EMBL" id="KAG5388644.1"/>
    </source>
</evidence>
<sequence>MTPTKSSASCNAVRTQTHEEFAAKHPHPPSPDNVQIARRANTSFDRHGEPIIDRQMDVDTDRQSPAPTDRRAPITYQVQMPKIDVARLNAFGVKNGYDKRKNETSDESSKKVVTQRLNAPRSVATQRPSNRPAWSLHSDRATVPLGRYVTTKLEPKLGRYVATEFFRNVDTTLVHAFSSILRCYLRKTVANSVHVFRHSKSSIKLCGLKPRKVRSLSKEVAVNASSRKTADITQIPLRSISKYRSSALMRIDRLFFLASTSKWSARYRSHDARISDRISDQDWTGFHESKLNGGCHQRALKIAASKSRFELFYLSLYESSRNGFSHQVLITLLRQCDHVFHLLSDLMKHSPNVLVSYLCFSEEHPQAVCEVSFIKKFFDWDSEDSFSETIHLLIVSFPLKQNTHIHPVQTTYKSLDEPTPPSIDMENQLSINKWMSTLIDNHQLPPIDEHLLRTKCRCRR</sequence>
<proteinExistence type="predicted"/>
<protein>
    <submittedName>
        <fullName evidence="2">Uncharacterized protein</fullName>
    </submittedName>
</protein>
<evidence type="ECO:0000313" key="3">
    <source>
        <dbReference type="Proteomes" id="UP000823674"/>
    </source>
</evidence>